<dbReference type="RefSeq" id="WP_009208239.1">
    <property type="nucleotide sequence ID" value="NZ_BBWP01000031.1"/>
</dbReference>
<comment type="caution">
    <text evidence="9">The sequence shown here is derived from an EMBL/GenBank/DDBJ whole genome shotgun (WGS) entry which is preliminary data.</text>
</comment>
<feature type="domain" description="Glucosamine/galactosamine-6-phosphate isomerase" evidence="8">
    <location>
        <begin position="12"/>
        <end position="221"/>
    </location>
</feature>
<evidence type="ECO:0000256" key="2">
    <source>
        <dbReference type="ARBA" id="ARBA00002681"/>
    </source>
</evidence>
<keyword evidence="7" id="KW-0378">Hydrolase</keyword>
<keyword evidence="10" id="KW-1185">Reference proteome</keyword>
<dbReference type="PANTHER" id="PTHR11054">
    <property type="entry name" value="6-PHOSPHOGLUCONOLACTONASE"/>
    <property type="match status" value="1"/>
</dbReference>
<proteinExistence type="inferred from homology"/>
<dbReference type="Pfam" id="PF01182">
    <property type="entry name" value="Glucosamine_iso"/>
    <property type="match status" value="1"/>
</dbReference>
<accession>Q1YH79</accession>
<organism evidence="9 10">
    <name type="scientific">Aurantimonas manganoxydans (strain ATCC BAA-1229 / DSM 21871 / SI85-9A1)</name>
    <dbReference type="NCBI Taxonomy" id="287752"/>
    <lineage>
        <taxon>Bacteria</taxon>
        <taxon>Pseudomonadati</taxon>
        <taxon>Pseudomonadota</taxon>
        <taxon>Alphaproteobacteria</taxon>
        <taxon>Hyphomicrobiales</taxon>
        <taxon>Aurantimonadaceae</taxon>
        <taxon>Aurantimonas</taxon>
    </lineage>
</organism>
<dbReference type="UniPathway" id="UPA00115">
    <property type="reaction ID" value="UER00409"/>
</dbReference>
<dbReference type="AlphaFoldDB" id="Q1YH79"/>
<dbReference type="EMBL" id="AAPJ01000004">
    <property type="protein sequence ID" value="EAS49700.1"/>
    <property type="molecule type" value="Genomic_DNA"/>
</dbReference>
<sequence>MSTAPVLHRYRDGDALAEALAVGVAAVLAGAIATRGTATLAVSGGSTPKRFFERLSQAEIDWPNVNVLLVDERWVPATSDRSNAALVADRLLKNRAAAAHFIPFYLDAETPEDAREDLAERFRRLARPLDAAVLGMGTDGHTASFFPGGDNLDAAIDPQTTEPVVAMRAPGAGEPRVTLTLPMLVEARLLAIHIEGEEKLAVYEKALGGGPVEELPIRAVLEAPRKDPANVFWCP</sequence>
<evidence type="ECO:0000313" key="9">
    <source>
        <dbReference type="EMBL" id="EAS49700.1"/>
    </source>
</evidence>
<evidence type="ECO:0000256" key="4">
    <source>
        <dbReference type="ARBA" id="ARBA00010662"/>
    </source>
</evidence>
<reference evidence="9 10" key="1">
    <citation type="journal article" date="2008" name="Appl. Environ. Microbiol.">
        <title>Genomic insights into Mn(II) oxidation by the marine alphaproteobacterium Aurantimonas sp. strain SI85-9A1.</title>
        <authorList>
            <person name="Dick G.J."/>
            <person name="Podell S."/>
            <person name="Johnson H.A."/>
            <person name="Rivera-Espinoza Y."/>
            <person name="Bernier-Latmani R."/>
            <person name="McCarthy J.K."/>
            <person name="Torpey J.W."/>
            <person name="Clement B.G."/>
            <person name="Gaasterland T."/>
            <person name="Tebo B.M."/>
        </authorList>
    </citation>
    <scope>NUCLEOTIDE SEQUENCE [LARGE SCALE GENOMIC DNA]</scope>
    <source>
        <strain evidence="9 10">SI85-9A1</strain>
    </source>
</reference>
<evidence type="ECO:0000256" key="3">
    <source>
        <dbReference type="ARBA" id="ARBA00004961"/>
    </source>
</evidence>
<dbReference type="OrthoDB" id="9810967at2"/>
<dbReference type="GO" id="GO:0017057">
    <property type="term" value="F:6-phosphogluconolactonase activity"/>
    <property type="evidence" value="ECO:0007669"/>
    <property type="project" value="UniProtKB-UniRule"/>
</dbReference>
<evidence type="ECO:0000256" key="1">
    <source>
        <dbReference type="ARBA" id="ARBA00000832"/>
    </source>
</evidence>
<dbReference type="GO" id="GO:0006098">
    <property type="term" value="P:pentose-phosphate shunt"/>
    <property type="evidence" value="ECO:0007669"/>
    <property type="project" value="UniProtKB-UniPathway"/>
</dbReference>
<dbReference type="NCBIfam" id="TIGR01198">
    <property type="entry name" value="pgl"/>
    <property type="match status" value="1"/>
</dbReference>
<comment type="pathway">
    <text evidence="3 7">Carbohydrate degradation; pentose phosphate pathway; D-ribulose 5-phosphate from D-glucose 6-phosphate (oxidative stage): step 2/3.</text>
</comment>
<dbReference type="InterPro" id="IPR006148">
    <property type="entry name" value="Glc/Gal-6P_isomerase"/>
</dbReference>
<comment type="function">
    <text evidence="2 7">Hydrolysis of 6-phosphogluconolactone to 6-phosphogluconate.</text>
</comment>
<evidence type="ECO:0000313" key="10">
    <source>
        <dbReference type="Proteomes" id="UP000000321"/>
    </source>
</evidence>
<dbReference type="Proteomes" id="UP000000321">
    <property type="component" value="Unassembled WGS sequence"/>
</dbReference>
<comment type="similarity">
    <text evidence="4 7">Belongs to the glucosamine/galactosamine-6-phosphate isomerase family. 6-phosphogluconolactonase subfamily.</text>
</comment>
<dbReference type="BioCyc" id="AURANTIMONAS:SI859A1_00359-MONOMER"/>
<dbReference type="CDD" id="cd01400">
    <property type="entry name" value="6PGL"/>
    <property type="match status" value="1"/>
</dbReference>
<dbReference type="PANTHER" id="PTHR11054:SF0">
    <property type="entry name" value="6-PHOSPHOGLUCONOLACTONASE"/>
    <property type="match status" value="1"/>
</dbReference>
<dbReference type="SUPFAM" id="SSF100950">
    <property type="entry name" value="NagB/RpiA/CoA transferase-like"/>
    <property type="match status" value="1"/>
</dbReference>
<dbReference type="Gene3D" id="3.40.50.1360">
    <property type="match status" value="1"/>
</dbReference>
<protein>
    <recommendedName>
        <fullName evidence="6 7">6-phosphogluconolactonase</fullName>
        <shortName evidence="7">6PGL</shortName>
        <ecNumber evidence="5 7">3.1.1.31</ecNumber>
    </recommendedName>
</protein>
<evidence type="ECO:0000256" key="5">
    <source>
        <dbReference type="ARBA" id="ARBA00013198"/>
    </source>
</evidence>
<dbReference type="InterPro" id="IPR037171">
    <property type="entry name" value="NagB/RpiA_transferase-like"/>
</dbReference>
<name>Q1YH79_AURMS</name>
<evidence type="ECO:0000259" key="8">
    <source>
        <dbReference type="Pfam" id="PF01182"/>
    </source>
</evidence>
<dbReference type="GO" id="GO:0005975">
    <property type="term" value="P:carbohydrate metabolic process"/>
    <property type="evidence" value="ECO:0007669"/>
    <property type="project" value="UniProtKB-UniRule"/>
</dbReference>
<gene>
    <name evidence="7" type="primary">pgl</name>
    <name evidence="9" type="ORF">SI859A1_00359</name>
</gene>
<comment type="catalytic activity">
    <reaction evidence="1 7">
        <text>6-phospho-D-glucono-1,5-lactone + H2O = 6-phospho-D-gluconate + H(+)</text>
        <dbReference type="Rhea" id="RHEA:12556"/>
        <dbReference type="ChEBI" id="CHEBI:15377"/>
        <dbReference type="ChEBI" id="CHEBI:15378"/>
        <dbReference type="ChEBI" id="CHEBI:57955"/>
        <dbReference type="ChEBI" id="CHEBI:58759"/>
        <dbReference type="EC" id="3.1.1.31"/>
    </reaction>
</comment>
<dbReference type="EC" id="3.1.1.31" evidence="5 7"/>
<dbReference type="InterPro" id="IPR005900">
    <property type="entry name" value="6-phosphogluconolactonase_DevB"/>
</dbReference>
<dbReference type="InterPro" id="IPR039104">
    <property type="entry name" value="6PGL"/>
</dbReference>
<evidence type="ECO:0000256" key="6">
    <source>
        <dbReference type="ARBA" id="ARBA00020337"/>
    </source>
</evidence>
<dbReference type="HOGENOM" id="CLU_053947_2_1_5"/>
<evidence type="ECO:0000256" key="7">
    <source>
        <dbReference type="RuleBase" id="RU365095"/>
    </source>
</evidence>